<dbReference type="PANTHER" id="PTHR43464">
    <property type="entry name" value="METHYLTRANSFERASE"/>
    <property type="match status" value="1"/>
</dbReference>
<gene>
    <name evidence="6" type="ORF">CRH09_08470</name>
</gene>
<dbReference type="InterPro" id="IPR029063">
    <property type="entry name" value="SAM-dependent_MTases_sf"/>
</dbReference>
<dbReference type="Proteomes" id="UP000221961">
    <property type="component" value="Chromosome"/>
</dbReference>
<dbReference type="GO" id="GO:0008757">
    <property type="term" value="F:S-adenosylmethionine-dependent methyltransferase activity"/>
    <property type="evidence" value="ECO:0007669"/>
    <property type="project" value="InterPro"/>
</dbReference>
<keyword evidence="3" id="KW-0949">S-adenosyl-L-methionine</keyword>
<dbReference type="AlphaFoldDB" id="A0A291RG05"/>
<name>A0A291RG05_9NOCA</name>
<feature type="domain" description="Methyltransferase type 11" evidence="5">
    <location>
        <begin position="126"/>
        <end position="227"/>
    </location>
</feature>
<keyword evidence="1 6" id="KW-0489">Methyltransferase</keyword>
<evidence type="ECO:0000256" key="1">
    <source>
        <dbReference type="ARBA" id="ARBA00022603"/>
    </source>
</evidence>
<dbReference type="InterPro" id="IPR013216">
    <property type="entry name" value="Methyltransf_11"/>
</dbReference>
<dbReference type="CDD" id="cd02440">
    <property type="entry name" value="AdoMet_MTases"/>
    <property type="match status" value="1"/>
</dbReference>
<dbReference type="EMBL" id="CP023778">
    <property type="protein sequence ID" value="ATL66228.1"/>
    <property type="molecule type" value="Genomic_DNA"/>
</dbReference>
<dbReference type="Pfam" id="PF08241">
    <property type="entry name" value="Methyltransf_11"/>
    <property type="match status" value="1"/>
</dbReference>
<evidence type="ECO:0000256" key="3">
    <source>
        <dbReference type="ARBA" id="ARBA00022691"/>
    </source>
</evidence>
<feature type="compositionally biased region" description="Low complexity" evidence="4">
    <location>
        <begin position="22"/>
        <end position="32"/>
    </location>
</feature>
<dbReference type="KEGG" id="ntp:CRH09_08470"/>
<dbReference type="SUPFAM" id="SSF53335">
    <property type="entry name" value="S-adenosyl-L-methionine-dependent methyltransferases"/>
    <property type="match status" value="1"/>
</dbReference>
<evidence type="ECO:0000313" key="7">
    <source>
        <dbReference type="Proteomes" id="UP000221961"/>
    </source>
</evidence>
<evidence type="ECO:0000259" key="5">
    <source>
        <dbReference type="Pfam" id="PF08241"/>
    </source>
</evidence>
<keyword evidence="2 6" id="KW-0808">Transferase</keyword>
<reference evidence="6 7" key="1">
    <citation type="submission" date="2017-10" db="EMBL/GenBank/DDBJ databases">
        <title>Comparative genomics between pathogenic Norcardia.</title>
        <authorList>
            <person name="Zeng L."/>
        </authorList>
    </citation>
    <scope>NUCLEOTIDE SEQUENCE [LARGE SCALE GENOMIC DNA]</scope>
    <source>
        <strain evidence="6 7">NC_YFY_NT001</strain>
    </source>
</reference>
<dbReference type="PANTHER" id="PTHR43464:SF19">
    <property type="entry name" value="UBIQUINONE BIOSYNTHESIS O-METHYLTRANSFERASE, MITOCHONDRIAL"/>
    <property type="match status" value="1"/>
</dbReference>
<proteinExistence type="predicted"/>
<organism evidence="6 7">
    <name type="scientific">Nocardia terpenica</name>
    <dbReference type="NCBI Taxonomy" id="455432"/>
    <lineage>
        <taxon>Bacteria</taxon>
        <taxon>Bacillati</taxon>
        <taxon>Actinomycetota</taxon>
        <taxon>Actinomycetes</taxon>
        <taxon>Mycobacteriales</taxon>
        <taxon>Nocardiaceae</taxon>
        <taxon>Nocardia</taxon>
    </lineage>
</organism>
<dbReference type="GO" id="GO:0032259">
    <property type="term" value="P:methylation"/>
    <property type="evidence" value="ECO:0007669"/>
    <property type="project" value="UniProtKB-KW"/>
</dbReference>
<sequence>MSAGSRNELSRVDGVRAACTQSRRPPSSLKLSNRSRRSADPQTNSRPPGQPSRRSVDMHPLEKVYSSENSLFRMLEIYGWGTLLNMGYFTPRTMPALVGGFSYFQRQLLKRASTLLDAEPGDTVIDAACGRGYSTDWLARQGYHVIGIDILEENINFACRHYTRPETRFEVADVTQLTGCAAALGLGAGSLDRILCLEAGFHFGSVGRRNFLIDAYRLLRPGGRLVIVDFSWPTERSDDIDRYDPRRYVRDTWQFDLFEPITTYRQKVTDAGFEMPVIHDWTKQVTATIAAIGVTITGMGTHRLGRRLLRLHRPSSAQITPAQWQQLHAIVAAHKNVADVARYIALVCDKPR</sequence>
<evidence type="ECO:0000313" key="6">
    <source>
        <dbReference type="EMBL" id="ATL66228.1"/>
    </source>
</evidence>
<accession>A0A291RG05</accession>
<protein>
    <submittedName>
        <fullName evidence="6">SAM-dependent methyltransferase</fullName>
    </submittedName>
</protein>
<feature type="region of interest" description="Disordered" evidence="4">
    <location>
        <begin position="1"/>
        <end position="59"/>
    </location>
</feature>
<evidence type="ECO:0000256" key="2">
    <source>
        <dbReference type="ARBA" id="ARBA00022679"/>
    </source>
</evidence>
<evidence type="ECO:0000256" key="4">
    <source>
        <dbReference type="SAM" id="MobiDB-lite"/>
    </source>
</evidence>
<dbReference type="Gene3D" id="3.40.50.150">
    <property type="entry name" value="Vaccinia Virus protein VP39"/>
    <property type="match status" value="1"/>
</dbReference>